<keyword evidence="2" id="KW-1185">Reference proteome</keyword>
<accession>A0A4Y2D285</accession>
<sequence length="112" mass="12926">MFDEKCGRHGESSVCSLFIETKSNAQVKWKFGTQYGREPPSRPIIRAWLCNLWKQVVFAINRGRVTHLFQTLTLHLGIGLCLDEPGYTLNFLLWRPHLSSNLHLLESKTKTL</sequence>
<gene>
    <name evidence="1" type="ORF">AVEN_60290_1</name>
</gene>
<evidence type="ECO:0000313" key="2">
    <source>
        <dbReference type="Proteomes" id="UP000499080"/>
    </source>
</evidence>
<dbReference type="Proteomes" id="UP000499080">
    <property type="component" value="Unassembled WGS sequence"/>
</dbReference>
<comment type="caution">
    <text evidence="1">The sequence shown here is derived from an EMBL/GenBank/DDBJ whole genome shotgun (WGS) entry which is preliminary data.</text>
</comment>
<organism evidence="1 2">
    <name type="scientific">Araneus ventricosus</name>
    <name type="common">Orbweaver spider</name>
    <name type="synonym">Epeira ventricosa</name>
    <dbReference type="NCBI Taxonomy" id="182803"/>
    <lineage>
        <taxon>Eukaryota</taxon>
        <taxon>Metazoa</taxon>
        <taxon>Ecdysozoa</taxon>
        <taxon>Arthropoda</taxon>
        <taxon>Chelicerata</taxon>
        <taxon>Arachnida</taxon>
        <taxon>Araneae</taxon>
        <taxon>Araneomorphae</taxon>
        <taxon>Entelegynae</taxon>
        <taxon>Araneoidea</taxon>
        <taxon>Araneidae</taxon>
        <taxon>Araneus</taxon>
    </lineage>
</organism>
<proteinExistence type="predicted"/>
<dbReference type="AlphaFoldDB" id="A0A4Y2D285"/>
<name>A0A4Y2D285_ARAVE</name>
<evidence type="ECO:0000313" key="1">
    <source>
        <dbReference type="EMBL" id="GBM09665.1"/>
    </source>
</evidence>
<protein>
    <submittedName>
        <fullName evidence="1">Uncharacterized protein</fullName>
    </submittedName>
</protein>
<reference evidence="1 2" key="1">
    <citation type="journal article" date="2019" name="Sci. Rep.">
        <title>Orb-weaving spider Araneus ventricosus genome elucidates the spidroin gene catalogue.</title>
        <authorList>
            <person name="Kono N."/>
            <person name="Nakamura H."/>
            <person name="Ohtoshi R."/>
            <person name="Moran D.A.P."/>
            <person name="Shinohara A."/>
            <person name="Yoshida Y."/>
            <person name="Fujiwara M."/>
            <person name="Mori M."/>
            <person name="Tomita M."/>
            <person name="Arakawa K."/>
        </authorList>
    </citation>
    <scope>NUCLEOTIDE SEQUENCE [LARGE SCALE GENOMIC DNA]</scope>
</reference>
<dbReference type="EMBL" id="BGPR01000273">
    <property type="protein sequence ID" value="GBM09665.1"/>
    <property type="molecule type" value="Genomic_DNA"/>
</dbReference>